<dbReference type="Gene3D" id="2.60.450.20">
    <property type="match status" value="1"/>
</dbReference>
<keyword evidence="6" id="KW-1185">Reference proteome</keyword>
<feature type="region of interest" description="Disordered" evidence="3">
    <location>
        <begin position="683"/>
        <end position="725"/>
    </location>
</feature>
<evidence type="ECO:0000313" key="5">
    <source>
        <dbReference type="EMBL" id="CAG5079662.1"/>
    </source>
</evidence>
<dbReference type="Proteomes" id="UP001158576">
    <property type="component" value="Chromosome PAR"/>
</dbReference>
<dbReference type="PANTHER" id="PTHR10331">
    <property type="entry name" value="T COMPLEX PROTEIN 10"/>
    <property type="match status" value="1"/>
</dbReference>
<feature type="region of interest" description="Disordered" evidence="3">
    <location>
        <begin position="442"/>
        <end position="472"/>
    </location>
</feature>
<feature type="compositionally biased region" description="Low complexity" evidence="3">
    <location>
        <begin position="710"/>
        <end position="725"/>
    </location>
</feature>
<dbReference type="PANTHER" id="PTHR10331:SF6">
    <property type="entry name" value="SPINDLE ASSEMBLY ABNORMAL 4"/>
    <property type="match status" value="1"/>
</dbReference>
<name>A0ABN7RP85_OIKDI</name>
<feature type="compositionally biased region" description="Acidic residues" evidence="3">
    <location>
        <begin position="451"/>
        <end position="460"/>
    </location>
</feature>
<comment type="similarity">
    <text evidence="1">Belongs to the TCP10 family.</text>
</comment>
<reference evidence="5 6" key="1">
    <citation type="submission" date="2021-04" db="EMBL/GenBank/DDBJ databases">
        <authorList>
            <person name="Bliznina A."/>
        </authorList>
    </citation>
    <scope>NUCLEOTIDE SEQUENCE [LARGE SCALE GENOMIC DNA]</scope>
</reference>
<protein>
    <submittedName>
        <fullName evidence="5">Oidioi.mRNA.OKI2018_I69.PAR.g9310.t1.cds</fullName>
    </submittedName>
</protein>
<accession>A0ABN7RP85</accession>
<dbReference type="Pfam" id="PF07202">
    <property type="entry name" value="Tcp10_C"/>
    <property type="match status" value="1"/>
</dbReference>
<evidence type="ECO:0000259" key="4">
    <source>
        <dbReference type="Pfam" id="PF07202"/>
    </source>
</evidence>
<gene>
    <name evidence="5" type="ORF">OKIOD_LOCUS868</name>
</gene>
<organism evidence="5 6">
    <name type="scientific">Oikopleura dioica</name>
    <name type="common">Tunicate</name>
    <dbReference type="NCBI Taxonomy" id="34765"/>
    <lineage>
        <taxon>Eukaryota</taxon>
        <taxon>Metazoa</taxon>
        <taxon>Chordata</taxon>
        <taxon>Tunicata</taxon>
        <taxon>Appendicularia</taxon>
        <taxon>Copelata</taxon>
        <taxon>Oikopleuridae</taxon>
        <taxon>Oikopleura</taxon>
    </lineage>
</organism>
<evidence type="ECO:0000256" key="2">
    <source>
        <dbReference type="SAM" id="Coils"/>
    </source>
</evidence>
<proteinExistence type="inferred from homology"/>
<feature type="coiled-coil region" evidence="2">
    <location>
        <begin position="498"/>
        <end position="549"/>
    </location>
</feature>
<dbReference type="EMBL" id="OU015568">
    <property type="protein sequence ID" value="CAG5079662.1"/>
    <property type="molecule type" value="Genomic_DNA"/>
</dbReference>
<feature type="region of interest" description="Disordered" evidence="3">
    <location>
        <begin position="83"/>
        <end position="261"/>
    </location>
</feature>
<feature type="compositionally biased region" description="Polar residues" evidence="3">
    <location>
        <begin position="216"/>
        <end position="225"/>
    </location>
</feature>
<evidence type="ECO:0000313" key="6">
    <source>
        <dbReference type="Proteomes" id="UP001158576"/>
    </source>
</evidence>
<dbReference type="InterPro" id="IPR047002">
    <property type="entry name" value="Tcp10_C_sf"/>
</dbReference>
<keyword evidence="2" id="KW-0175">Coiled coil</keyword>
<evidence type="ECO:0000256" key="3">
    <source>
        <dbReference type="SAM" id="MobiDB-lite"/>
    </source>
</evidence>
<feature type="compositionally biased region" description="Low complexity" evidence="3">
    <location>
        <begin position="172"/>
        <end position="181"/>
    </location>
</feature>
<feature type="compositionally biased region" description="Basic and acidic residues" evidence="3">
    <location>
        <begin position="143"/>
        <end position="152"/>
    </location>
</feature>
<dbReference type="InterPro" id="IPR009852">
    <property type="entry name" value="CENPJ_C_dom"/>
</dbReference>
<feature type="coiled-coil region" evidence="2">
    <location>
        <begin position="600"/>
        <end position="669"/>
    </location>
</feature>
<sequence length="936" mass="104941">MNFRPDLTTIAELSDTSLSLAKSFGSSSGGSNLASVRRSILSGLNSRTNQFDDDSVVEQLSEPSEIIEEDDKPFRPNQNLRISNMPIQKSFDDTPVGGSVGKENFIESSTSSTGRAGDAKPKRPFLKRGQGRNACAAGARALELQKRQERAKKAGFSKPAPQKPKPTKTSKAKAPSSQTTTRKVTSKNRPKQSECLTTQLQPKKGAKTAPIPLVRPSQQKFSKTSVPAKKTVGPSSSSSSSKLPAAHPSVHPSAGSVPSLPSVSLHQSAPFHLIASQHLKNADLQGYNDSIDISIANERQQDIILRELEKKEDEEFALMEKIISTNPELTVNSVEKELASIKMDDYEIEDEYGEIAEDGDTTVEGANSFDPGKYGEDESDSFIAAGNRFRTPEIPEDKPVMTRKSNRFQVPENFSLPSSVLDSEEENSPYGFNRGFMAQSKMSFSDSEPWDKEEAEEEDDRTPSFSTPTKEVAKPTNLMSKMFNAQFKKVHDEELKVQKKEQSKVDEIEKLKADLEREKQDVHVMKLKFARETKALEQLRQERSREQEVFNLNMTRMKNDYLSKMKDLETREREMSLREKEGKRLTMLQRDSEKAGLARRKELDKLRVQYDEKLKEIAEKNARLQAQNSRYKTENERLEKLYQATKNENVKLNEQIDNLIKNTKRKEGNTWKEINRIVEQATKPATSQTGRRARSPDNILRKSMRKHDSLNISSASSGNSHSNLSHSCSNTQMFTDVPCTVPSGAVINSTTDNGAFVQRLASGKTITKFENGTIKEVSADGKTIVQKYQNGDIEHVFPDGKTVYFYAENGATQTKNADSSSIIEFATGQKEISHADGTKEIVFPDKVREIISISGRKETIHTDGVRKILEVNGDEIVLFPDGQKETRTKEFRRRELPDGTTKTIFLHNKYTETRYATGRVRIKDDKGNIIVDRVAS</sequence>
<evidence type="ECO:0000256" key="1">
    <source>
        <dbReference type="ARBA" id="ARBA00005627"/>
    </source>
</evidence>
<feature type="domain" description="Centromere protein J C-terminal" evidence="4">
    <location>
        <begin position="854"/>
        <end position="886"/>
    </location>
</feature>
<dbReference type="InterPro" id="IPR026581">
    <property type="entry name" value="TCP10L/CENPJ"/>
</dbReference>